<dbReference type="OrthoDB" id="426841at2759"/>
<feature type="compositionally biased region" description="Basic and acidic residues" evidence="1">
    <location>
        <begin position="510"/>
        <end position="526"/>
    </location>
</feature>
<organism evidence="2 3">
    <name type="scientific">Symbiodinium microadriaticum</name>
    <name type="common">Dinoflagellate</name>
    <name type="synonym">Zooxanthella microadriatica</name>
    <dbReference type="NCBI Taxonomy" id="2951"/>
    <lineage>
        <taxon>Eukaryota</taxon>
        <taxon>Sar</taxon>
        <taxon>Alveolata</taxon>
        <taxon>Dinophyceae</taxon>
        <taxon>Suessiales</taxon>
        <taxon>Symbiodiniaceae</taxon>
        <taxon>Symbiodinium</taxon>
    </lineage>
</organism>
<dbReference type="EMBL" id="LSRX01000073">
    <property type="protein sequence ID" value="OLQ10722.1"/>
    <property type="molecule type" value="Genomic_DNA"/>
</dbReference>
<gene>
    <name evidence="2" type="ORF">AK812_SmicGene5537</name>
</gene>
<feature type="region of interest" description="Disordered" evidence="1">
    <location>
        <begin position="200"/>
        <end position="298"/>
    </location>
</feature>
<proteinExistence type="predicted"/>
<dbReference type="Proteomes" id="UP000186817">
    <property type="component" value="Unassembled WGS sequence"/>
</dbReference>
<feature type="compositionally biased region" description="Acidic residues" evidence="1">
    <location>
        <begin position="152"/>
        <end position="161"/>
    </location>
</feature>
<feature type="region of interest" description="Disordered" evidence="1">
    <location>
        <begin position="412"/>
        <end position="611"/>
    </location>
</feature>
<evidence type="ECO:0000313" key="2">
    <source>
        <dbReference type="EMBL" id="OLQ10722.1"/>
    </source>
</evidence>
<accession>A0A1Q9ETI0</accession>
<feature type="compositionally biased region" description="Basic residues" evidence="1">
    <location>
        <begin position="527"/>
        <end position="536"/>
    </location>
</feature>
<name>A0A1Q9ETI0_SYMMI</name>
<reference evidence="2 3" key="1">
    <citation type="submission" date="2016-02" db="EMBL/GenBank/DDBJ databases">
        <title>Genome analysis of coral dinoflagellate symbionts highlights evolutionary adaptations to a symbiotic lifestyle.</title>
        <authorList>
            <person name="Aranda M."/>
            <person name="Li Y."/>
            <person name="Liew Y.J."/>
            <person name="Baumgarten S."/>
            <person name="Simakov O."/>
            <person name="Wilson M."/>
            <person name="Piel J."/>
            <person name="Ashoor H."/>
            <person name="Bougouffa S."/>
            <person name="Bajic V.B."/>
            <person name="Ryu T."/>
            <person name="Ravasi T."/>
            <person name="Bayer T."/>
            <person name="Micklem G."/>
            <person name="Kim H."/>
            <person name="Bhak J."/>
            <person name="Lajeunesse T.C."/>
            <person name="Voolstra C.R."/>
        </authorList>
    </citation>
    <scope>NUCLEOTIDE SEQUENCE [LARGE SCALE GENOMIC DNA]</scope>
    <source>
        <strain evidence="2 3">CCMP2467</strain>
    </source>
</reference>
<feature type="compositionally biased region" description="Basic and acidic residues" evidence="1">
    <location>
        <begin position="457"/>
        <end position="479"/>
    </location>
</feature>
<sequence>MAASSSDFDAKGFQWVAQLPQVWESRRPLRERSLQGRNLLRGMIVPGHGDHEVVIGSIECCKINSEVLLITLKLMADEACIFVPKVFLLQGATLEFHCHSGYPDAASLGVAAYSDGWGLKRMLTCVKRKWMRGQTPRVVGDRLARALRAGGDDDDIDDPADSAEAPTTTEPKQSTSEVLADLDLPTEIEEPEDQAAMDVDLPVNPVPQDKAPNAVVPETAPVNPLPEDKAPNAAVPETAPVNPVPEDKAPDAVVPETAPVNQVPEDKGSMEAMPTNPEDPRVKDPSSLPPRQPSQQELQQQLVIAELKMEAQRLMAIERKRAAKQFAKTLPTGPIQVDSDEEANPGSVMPAVAACASKGGATNPDAMETQAFEVNTQVVAQALLGLDQTVPSPGRRFAEDKTMVLSPASVDVKSPADSLPVDKELHTPTPHGIVPADITPMKEYPTRDQQLACKTGNEAKKKADQAASKASKEAKEASRGRGRGRGGRGRGGGRGQKSTPEADDGAGEPINDKTTEVPEKIEETQPKKKPGRRKKAQRELSEPDQVAGKAGSCEPSETKSKSGRSKTEVAVPKSKRTKRGNVPQEAAVPASRVRGKRSADEKVEPKAKRAQTISGMEWPNTFARRYRPAKSNVTQKFWEGCVCAFRNVLMPHLVPGAATSTQSTFFDFAKQFVELDEQQVFVLCILLLLWNTSIDFTKDVDLAELFSGSATLSKEFFYEGKEVAACDYKYGHSVQQFFVVAPKLAYG</sequence>
<evidence type="ECO:0000256" key="1">
    <source>
        <dbReference type="SAM" id="MobiDB-lite"/>
    </source>
</evidence>
<comment type="caution">
    <text evidence="2">The sequence shown here is derived from an EMBL/GenBank/DDBJ whole genome shotgun (WGS) entry which is preliminary data.</text>
</comment>
<feature type="compositionally biased region" description="Basic and acidic residues" evidence="1">
    <location>
        <begin position="597"/>
        <end position="607"/>
    </location>
</feature>
<dbReference type="AlphaFoldDB" id="A0A1Q9ETI0"/>
<feature type="region of interest" description="Disordered" evidence="1">
    <location>
        <begin position="149"/>
        <end position="179"/>
    </location>
</feature>
<feature type="compositionally biased region" description="Polar residues" evidence="1">
    <location>
        <begin position="166"/>
        <end position="177"/>
    </location>
</feature>
<protein>
    <submittedName>
        <fullName evidence="2">Uncharacterized protein</fullName>
    </submittedName>
</protein>
<keyword evidence="3" id="KW-1185">Reference proteome</keyword>
<evidence type="ECO:0000313" key="3">
    <source>
        <dbReference type="Proteomes" id="UP000186817"/>
    </source>
</evidence>